<reference evidence="9 10" key="1">
    <citation type="journal article" date="2019" name="PLoS Biol.">
        <title>Sex chromosomes control vertical transmission of feminizing Wolbachia symbionts in an isopod.</title>
        <authorList>
            <person name="Becking T."/>
            <person name="Chebbi M.A."/>
            <person name="Giraud I."/>
            <person name="Moumen B."/>
            <person name="Laverre T."/>
            <person name="Caubet Y."/>
            <person name="Peccoud J."/>
            <person name="Gilbert C."/>
            <person name="Cordaux R."/>
        </authorList>
    </citation>
    <scope>NUCLEOTIDE SEQUENCE [LARGE SCALE GENOMIC DNA]</scope>
    <source>
        <strain evidence="9">ANa2</strain>
        <tissue evidence="9">Whole body excluding digestive tract and cuticle</tissue>
    </source>
</reference>
<evidence type="ECO:0000256" key="4">
    <source>
        <dbReference type="ARBA" id="ARBA00022603"/>
    </source>
</evidence>
<evidence type="ECO:0000256" key="1">
    <source>
        <dbReference type="ARBA" id="ARBA00000724"/>
    </source>
</evidence>
<evidence type="ECO:0000256" key="3">
    <source>
        <dbReference type="ARBA" id="ARBA00010703"/>
    </source>
</evidence>
<dbReference type="PIRSF" id="PIRSF016305">
    <property type="entry name" value="LCM_mtfrase"/>
    <property type="match status" value="1"/>
</dbReference>
<evidence type="ECO:0000256" key="8">
    <source>
        <dbReference type="PIRSR" id="PIRSR016305-1"/>
    </source>
</evidence>
<keyword evidence="6 7" id="KW-0949">S-adenosyl-L-methionine</keyword>
<dbReference type="EC" id="2.1.1.233" evidence="7"/>
<evidence type="ECO:0000256" key="2">
    <source>
        <dbReference type="ARBA" id="ARBA00003455"/>
    </source>
</evidence>
<protein>
    <recommendedName>
        <fullName evidence="7">Leucine carboxyl methyltransferase 1</fullName>
        <ecNumber evidence="7">2.1.1.233</ecNumber>
    </recommendedName>
</protein>
<dbReference type="AlphaFoldDB" id="A0A5N5SSV4"/>
<dbReference type="EMBL" id="SEYY01020820">
    <property type="protein sequence ID" value="KAB7496988.1"/>
    <property type="molecule type" value="Genomic_DNA"/>
</dbReference>
<evidence type="ECO:0000256" key="7">
    <source>
        <dbReference type="PIRNR" id="PIRNR016305"/>
    </source>
</evidence>
<dbReference type="Pfam" id="PF04072">
    <property type="entry name" value="LCM"/>
    <property type="match status" value="1"/>
</dbReference>
<keyword evidence="5 7" id="KW-0808">Transferase</keyword>
<dbReference type="InterPro" id="IPR016651">
    <property type="entry name" value="LCMT1"/>
</dbReference>
<gene>
    <name evidence="9" type="primary">LCMT1</name>
    <name evidence="9" type="ORF">Anas_09902</name>
</gene>
<dbReference type="PANTHER" id="PTHR13600:SF33">
    <property type="entry name" value="LEUCINE CARBOXYL METHYLTRANSFERASE 1"/>
    <property type="match status" value="1"/>
</dbReference>
<keyword evidence="10" id="KW-1185">Reference proteome</keyword>
<dbReference type="GO" id="GO:0005829">
    <property type="term" value="C:cytosol"/>
    <property type="evidence" value="ECO:0007669"/>
    <property type="project" value="TreeGrafter"/>
</dbReference>
<proteinExistence type="inferred from homology"/>
<dbReference type="GO" id="GO:0018423">
    <property type="term" value="F:protein C-terminal leucine carboxyl O-methyltransferase activity"/>
    <property type="evidence" value="ECO:0007669"/>
    <property type="project" value="UniProtKB-EC"/>
</dbReference>
<feature type="binding site" evidence="8">
    <location>
        <position position="87"/>
    </location>
    <ligand>
        <name>S-adenosyl-L-methionine</name>
        <dbReference type="ChEBI" id="CHEBI:59789"/>
    </ligand>
</feature>
<dbReference type="SUPFAM" id="SSF53335">
    <property type="entry name" value="S-adenosyl-L-methionine-dependent methyltransferases"/>
    <property type="match status" value="1"/>
</dbReference>
<dbReference type="InterPro" id="IPR029063">
    <property type="entry name" value="SAM-dependent_MTases_sf"/>
</dbReference>
<dbReference type="InterPro" id="IPR007213">
    <property type="entry name" value="Ppm1/Ppm2/Tcmp"/>
</dbReference>
<accession>A0A5N5SSV4</accession>
<dbReference type="Proteomes" id="UP000326759">
    <property type="component" value="Unassembled WGS sequence"/>
</dbReference>
<keyword evidence="4 7" id="KW-0489">Methyltransferase</keyword>
<feature type="binding site" evidence="8">
    <location>
        <position position="185"/>
    </location>
    <ligand>
        <name>S-adenosyl-L-methionine</name>
        <dbReference type="ChEBI" id="CHEBI:59789"/>
    </ligand>
</feature>
<dbReference type="OrthoDB" id="203237at2759"/>
<comment type="similarity">
    <text evidence="3 7">Belongs to the methyltransferase superfamily. LCMT family.</text>
</comment>
<name>A0A5N5SSV4_9CRUS</name>
<dbReference type="GO" id="GO:0032259">
    <property type="term" value="P:methylation"/>
    <property type="evidence" value="ECO:0007669"/>
    <property type="project" value="UniProtKB-KW"/>
</dbReference>
<evidence type="ECO:0000313" key="10">
    <source>
        <dbReference type="Proteomes" id="UP000326759"/>
    </source>
</evidence>
<comment type="caution">
    <text evidence="9">The sequence shown here is derived from an EMBL/GenBank/DDBJ whole genome shotgun (WGS) entry which is preliminary data.</text>
</comment>
<dbReference type="GO" id="GO:0009966">
    <property type="term" value="P:regulation of signal transduction"/>
    <property type="evidence" value="ECO:0007669"/>
    <property type="project" value="UniProtKB-ARBA"/>
</dbReference>
<evidence type="ECO:0000256" key="5">
    <source>
        <dbReference type="ARBA" id="ARBA00022679"/>
    </source>
</evidence>
<dbReference type="PANTHER" id="PTHR13600">
    <property type="entry name" value="LEUCINE CARBOXYL METHYLTRANSFERASE"/>
    <property type="match status" value="1"/>
</dbReference>
<dbReference type="FunFam" id="3.40.50.150:FF:000092">
    <property type="entry name" value="Leucine carboxyl methyltransferase 1"/>
    <property type="match status" value="1"/>
</dbReference>
<evidence type="ECO:0000256" key="6">
    <source>
        <dbReference type="ARBA" id="ARBA00022691"/>
    </source>
</evidence>
<sequence>MEAIPRDACLGNDDAVIATNDDASTCKRCAVDLGYWSDPYIHYFVKSTDRKAPEINRGYYARTIAIQSLVEKFIDITSGKCQIVNIGAGFDTLYWRLKDSGRVVKEFYELDFPSVTSRKCLYIQRSKPLLQGISHEDHDIKLNRNNLHAYNYKLIGVDLRNLKEVEEKLKESDIEFQIPTIFLAECVLVYMNITKSSQLLRWITQSFKSVLFINYEMVNLHDRFGEVMLNNLRCRGCDLQGAETCRDLNTQETRFTKEGWAGAEASDMLSIWGRLPPEEISRVTQIEMLDEQELLLQLFSHYCITLAWNDSRWAEVQL</sequence>
<organism evidence="9 10">
    <name type="scientific">Armadillidium nasatum</name>
    <dbReference type="NCBI Taxonomy" id="96803"/>
    <lineage>
        <taxon>Eukaryota</taxon>
        <taxon>Metazoa</taxon>
        <taxon>Ecdysozoa</taxon>
        <taxon>Arthropoda</taxon>
        <taxon>Crustacea</taxon>
        <taxon>Multicrustacea</taxon>
        <taxon>Malacostraca</taxon>
        <taxon>Eumalacostraca</taxon>
        <taxon>Peracarida</taxon>
        <taxon>Isopoda</taxon>
        <taxon>Oniscidea</taxon>
        <taxon>Crinocheta</taxon>
        <taxon>Armadillidiidae</taxon>
        <taxon>Armadillidium</taxon>
    </lineage>
</organism>
<dbReference type="Gene3D" id="3.40.50.150">
    <property type="entry name" value="Vaccinia Virus protein VP39"/>
    <property type="match status" value="1"/>
</dbReference>
<feature type="binding site" evidence="8">
    <location>
        <position position="62"/>
    </location>
    <ligand>
        <name>S-adenosyl-L-methionine</name>
        <dbReference type="ChEBI" id="CHEBI:59789"/>
    </ligand>
</feature>
<evidence type="ECO:0000313" key="9">
    <source>
        <dbReference type="EMBL" id="KAB7496988.1"/>
    </source>
</evidence>
<comment type="catalytic activity">
    <reaction evidence="1 7">
        <text>[phosphatase 2A protein]-C-terminal L-leucine + S-adenosyl-L-methionine = [phosphatase 2A protein]-C-terminal L-leucine methyl ester + S-adenosyl-L-homocysteine</text>
        <dbReference type="Rhea" id="RHEA:48544"/>
        <dbReference type="Rhea" id="RHEA-COMP:12134"/>
        <dbReference type="Rhea" id="RHEA-COMP:12135"/>
        <dbReference type="ChEBI" id="CHEBI:57856"/>
        <dbReference type="ChEBI" id="CHEBI:59789"/>
        <dbReference type="ChEBI" id="CHEBI:90516"/>
        <dbReference type="ChEBI" id="CHEBI:90517"/>
        <dbReference type="EC" id="2.1.1.233"/>
    </reaction>
</comment>
<comment type="function">
    <text evidence="2 7">Methylates the carboxyl group of the C-terminal leucine residue of protein phosphatase 2A catalytic subunits to form alpha-leucine ester residues.</text>
</comment>
<feature type="binding site" evidence="8">
    <location>
        <begin position="158"/>
        <end position="159"/>
    </location>
    <ligand>
        <name>S-adenosyl-L-methionine</name>
        <dbReference type="ChEBI" id="CHEBI:59789"/>
    </ligand>
</feature>